<dbReference type="Proteomes" id="UP001652641">
    <property type="component" value="Chromosome 2"/>
</dbReference>
<feature type="compositionally biased region" description="Low complexity" evidence="1">
    <location>
        <begin position="85"/>
        <end position="116"/>
    </location>
</feature>
<dbReference type="PRINTS" id="PR01217">
    <property type="entry name" value="PRICHEXTENSN"/>
</dbReference>
<gene>
    <name evidence="3" type="primary">LOC140596480</name>
</gene>
<dbReference type="RefSeq" id="XP_072601211.1">
    <property type="nucleotide sequence ID" value="XM_072745110.1"/>
</dbReference>
<evidence type="ECO:0000313" key="3">
    <source>
        <dbReference type="RefSeq" id="XP_072601211.1"/>
    </source>
</evidence>
<feature type="compositionally biased region" description="Pro residues" evidence="1">
    <location>
        <begin position="49"/>
        <end position="84"/>
    </location>
</feature>
<evidence type="ECO:0000256" key="1">
    <source>
        <dbReference type="SAM" id="MobiDB-lite"/>
    </source>
</evidence>
<dbReference type="GeneID" id="140596480"/>
<keyword evidence="2" id="KW-1185">Reference proteome</keyword>
<organism evidence="2 3">
    <name type="scientific">Vulpes vulpes</name>
    <name type="common">Red fox</name>
    <dbReference type="NCBI Taxonomy" id="9627"/>
    <lineage>
        <taxon>Eukaryota</taxon>
        <taxon>Metazoa</taxon>
        <taxon>Chordata</taxon>
        <taxon>Craniata</taxon>
        <taxon>Vertebrata</taxon>
        <taxon>Euteleostomi</taxon>
        <taxon>Mammalia</taxon>
        <taxon>Eutheria</taxon>
        <taxon>Laurasiatheria</taxon>
        <taxon>Carnivora</taxon>
        <taxon>Caniformia</taxon>
        <taxon>Canidae</taxon>
        <taxon>Vulpes</taxon>
    </lineage>
</organism>
<sequence>MSEMKTGDISWRSKPRPQPRGAGGRREQLQQAGGRSARRGTCWVRVPPREPQPTSRPPPGPGPAPPPDPGPKPRPLTPAPPPPRLQGGPPAAAESRTPGALAAAAGRAGSAATLTTCPEGGWPSSRGRPGAGAHLRDTRKRTDRRRHAPRGRNLAGAPEAERPLPIWRLRVRRTRGGGGAGADPEVGRRGRGRGSPARGPPASACAAVAGLGSRPRAVPRRPRRPLREPPAAPASRVPGRQRGLWSWAARLGPGAGAERPPSWGTSEAVRTPCLPPAPRPRPPPPARSGFQGVKAPEADPLPSQGPPPGGRPRPESGCTYDRRSDLLRLPAQRPRPSCPRGGRPAGPVLPANLQDPGDRND</sequence>
<accession>A0ABM4ZF87</accession>
<protein>
    <recommendedName>
        <fullName evidence="4">Basic proline-rich protein-like</fullName>
    </recommendedName>
</protein>
<reference evidence="3" key="2">
    <citation type="submission" date="2025-08" db="UniProtKB">
        <authorList>
            <consortium name="RefSeq"/>
        </authorList>
    </citation>
    <scope>IDENTIFICATION</scope>
    <source>
        <tissue evidence="3">Cell line</tissue>
    </source>
</reference>
<feature type="compositionally biased region" description="Pro residues" evidence="1">
    <location>
        <begin position="273"/>
        <end position="286"/>
    </location>
</feature>
<proteinExistence type="predicted"/>
<feature type="region of interest" description="Disordered" evidence="1">
    <location>
        <begin position="1"/>
        <end position="361"/>
    </location>
</feature>
<reference evidence="2" key="1">
    <citation type="submission" date="2025-05" db="UniProtKB">
        <authorList>
            <consortium name="RefSeq"/>
        </authorList>
    </citation>
    <scope>NUCLEOTIDE SEQUENCE [LARGE SCALE GENOMIC DNA]</scope>
</reference>
<feature type="compositionally biased region" description="Basic residues" evidence="1">
    <location>
        <begin position="137"/>
        <end position="150"/>
    </location>
</feature>
<feature type="compositionally biased region" description="Low complexity" evidence="1">
    <location>
        <begin position="334"/>
        <end position="346"/>
    </location>
</feature>
<evidence type="ECO:0000313" key="2">
    <source>
        <dbReference type="Proteomes" id="UP001652641"/>
    </source>
</evidence>
<evidence type="ECO:0008006" key="4">
    <source>
        <dbReference type="Google" id="ProtNLM"/>
    </source>
</evidence>
<name>A0ABM4ZF87_VULVU</name>
<feature type="compositionally biased region" description="Low complexity" evidence="1">
    <location>
        <begin position="194"/>
        <end position="216"/>
    </location>
</feature>